<keyword evidence="4" id="KW-1185">Reference proteome</keyword>
<evidence type="ECO:0000313" key="3">
    <source>
        <dbReference type="EMBL" id="KUO05922.1"/>
    </source>
</evidence>
<comment type="caution">
    <text evidence="3">The sequence shown here is derived from an EMBL/GenBank/DDBJ whole genome shotgun (WGS) entry which is preliminary data.</text>
</comment>
<organism evidence="3 4">
    <name type="scientific">Streptomyces caeruleatus</name>
    <dbReference type="NCBI Taxonomy" id="661399"/>
    <lineage>
        <taxon>Bacteria</taxon>
        <taxon>Bacillati</taxon>
        <taxon>Actinomycetota</taxon>
        <taxon>Actinomycetes</taxon>
        <taxon>Kitasatosporales</taxon>
        <taxon>Streptomycetaceae</taxon>
        <taxon>Streptomyces</taxon>
    </lineage>
</organism>
<evidence type="ECO:0000256" key="2">
    <source>
        <dbReference type="SAM" id="Phobius"/>
    </source>
</evidence>
<feature type="region of interest" description="Disordered" evidence="1">
    <location>
        <begin position="1"/>
        <end position="24"/>
    </location>
</feature>
<dbReference type="EMBL" id="LMWY01000003">
    <property type="protein sequence ID" value="KUO05922.1"/>
    <property type="molecule type" value="Genomic_DNA"/>
</dbReference>
<dbReference type="AlphaFoldDB" id="A0A101U807"/>
<keyword evidence="2" id="KW-1133">Transmembrane helix</keyword>
<feature type="transmembrane region" description="Helical" evidence="2">
    <location>
        <begin position="50"/>
        <end position="70"/>
    </location>
</feature>
<name>A0A101U807_9ACTN</name>
<sequence>MATSASSPRRDGELAKGKAGSVTVSTGAPKLRTTAAAIDVSGKLSDVMPLFIAIIAIIVILGLSGARVRVPGRRSRVIRRGRPP</sequence>
<accession>A0A101U807</accession>
<evidence type="ECO:0000256" key="1">
    <source>
        <dbReference type="SAM" id="MobiDB-lite"/>
    </source>
</evidence>
<evidence type="ECO:0000313" key="4">
    <source>
        <dbReference type="Proteomes" id="UP000053429"/>
    </source>
</evidence>
<reference evidence="3 4" key="1">
    <citation type="submission" date="2015-10" db="EMBL/GenBank/DDBJ databases">
        <title>Draft genome sequence of Streptomyces caeruleatus NRRL B-24802, type strain for the species Streptomyces caeruleatus.</title>
        <authorList>
            <person name="Ruckert C."/>
            <person name="Winkler A."/>
            <person name="Kalinowski J."/>
            <person name="Kampfer P."/>
            <person name="Glaeser S."/>
        </authorList>
    </citation>
    <scope>NUCLEOTIDE SEQUENCE [LARGE SCALE GENOMIC DNA]</scope>
    <source>
        <strain evidence="3 4">NRRL B-24802</strain>
    </source>
</reference>
<dbReference type="RefSeq" id="WP_062716488.1">
    <property type="nucleotide sequence ID" value="NZ_KQ948924.1"/>
</dbReference>
<gene>
    <name evidence="3" type="ORF">AQJ67_03665</name>
</gene>
<proteinExistence type="predicted"/>
<keyword evidence="2" id="KW-0812">Transmembrane</keyword>
<keyword evidence="2" id="KW-0472">Membrane</keyword>
<protein>
    <submittedName>
        <fullName evidence="3">Uncharacterized protein</fullName>
    </submittedName>
</protein>
<dbReference type="Proteomes" id="UP000053429">
    <property type="component" value="Unassembled WGS sequence"/>
</dbReference>